<feature type="DNA-binding region" description="H-T-H motif" evidence="4">
    <location>
        <begin position="52"/>
        <end position="71"/>
    </location>
</feature>
<dbReference type="InterPro" id="IPR001647">
    <property type="entry name" value="HTH_TetR"/>
</dbReference>
<keyword evidence="3" id="KW-0804">Transcription</keyword>
<reference evidence="7 8" key="1">
    <citation type="submission" date="2020-05" db="EMBL/GenBank/DDBJ databases">
        <title>Actinomadura verrucosospora NRRL-B18236 (PFL_A860) Genome sequencing and assembly.</title>
        <authorList>
            <person name="Samborskyy M."/>
        </authorList>
    </citation>
    <scope>NUCLEOTIDE SEQUENCE [LARGE SCALE GENOMIC DNA]</scope>
    <source>
        <strain evidence="7 8">NRRL:B18236</strain>
    </source>
</reference>
<evidence type="ECO:0000256" key="4">
    <source>
        <dbReference type="PROSITE-ProRule" id="PRU00335"/>
    </source>
</evidence>
<dbReference type="SUPFAM" id="SSF48498">
    <property type="entry name" value="Tetracyclin repressor-like, C-terminal domain"/>
    <property type="match status" value="1"/>
</dbReference>
<evidence type="ECO:0000313" key="8">
    <source>
        <dbReference type="Proteomes" id="UP000501240"/>
    </source>
</evidence>
<dbReference type="AlphaFoldDB" id="A0A7D3VW28"/>
<dbReference type="Proteomes" id="UP000501240">
    <property type="component" value="Chromosome"/>
</dbReference>
<keyword evidence="2 4" id="KW-0238">DNA-binding</keyword>
<dbReference type="Gene3D" id="1.10.357.10">
    <property type="entry name" value="Tetracycline Repressor, domain 2"/>
    <property type="match status" value="1"/>
</dbReference>
<dbReference type="Gene3D" id="1.10.10.60">
    <property type="entry name" value="Homeodomain-like"/>
    <property type="match status" value="1"/>
</dbReference>
<keyword evidence="1" id="KW-0805">Transcription regulation</keyword>
<keyword evidence="8" id="KW-1185">Reference proteome</keyword>
<feature type="compositionally biased region" description="Gly residues" evidence="5">
    <location>
        <begin position="1"/>
        <end position="12"/>
    </location>
</feature>
<dbReference type="InterPro" id="IPR009057">
    <property type="entry name" value="Homeodomain-like_sf"/>
</dbReference>
<evidence type="ECO:0000256" key="5">
    <source>
        <dbReference type="SAM" id="MobiDB-lite"/>
    </source>
</evidence>
<dbReference type="PROSITE" id="PS50977">
    <property type="entry name" value="HTH_TETR_2"/>
    <property type="match status" value="1"/>
</dbReference>
<proteinExistence type="predicted"/>
<sequence length="215" mass="22990">MGSGGAGPGAAGGSLPRGRHHLSREQVRASQRIRLLEGMTAAVGERGYARTTVADVLKRARVSRETFYEHFADKQECFMSAYEHAADRILGVVSDALAARDEPVMGRLERALRAYLRELAADAAAARTFLLEIYAAGPAAAALRYRVQSRFAGVVDGLLAEDERFRALPDPEFACRMLIGGIASLVTARVALGEHATLPALSAPILAHVSTLLGH</sequence>
<evidence type="ECO:0000256" key="2">
    <source>
        <dbReference type="ARBA" id="ARBA00023125"/>
    </source>
</evidence>
<evidence type="ECO:0000256" key="3">
    <source>
        <dbReference type="ARBA" id="ARBA00023163"/>
    </source>
</evidence>
<dbReference type="SUPFAM" id="SSF46689">
    <property type="entry name" value="Homeodomain-like"/>
    <property type="match status" value="1"/>
</dbReference>
<accession>A0A7D3VW28</accession>
<dbReference type="Pfam" id="PF00440">
    <property type="entry name" value="TetR_N"/>
    <property type="match status" value="1"/>
</dbReference>
<dbReference type="PANTHER" id="PTHR47506:SF1">
    <property type="entry name" value="HTH-TYPE TRANSCRIPTIONAL REGULATOR YJDC"/>
    <property type="match status" value="1"/>
</dbReference>
<dbReference type="GO" id="GO:0003677">
    <property type="term" value="F:DNA binding"/>
    <property type="evidence" value="ECO:0007669"/>
    <property type="project" value="UniProtKB-UniRule"/>
</dbReference>
<dbReference type="InterPro" id="IPR036271">
    <property type="entry name" value="Tet_transcr_reg_TetR-rel_C_sf"/>
</dbReference>
<organism evidence="7 8">
    <name type="scientific">Actinomadura verrucosospora</name>
    <dbReference type="NCBI Taxonomy" id="46165"/>
    <lineage>
        <taxon>Bacteria</taxon>
        <taxon>Bacillati</taxon>
        <taxon>Actinomycetota</taxon>
        <taxon>Actinomycetes</taxon>
        <taxon>Streptosporangiales</taxon>
        <taxon>Thermomonosporaceae</taxon>
        <taxon>Actinomadura</taxon>
    </lineage>
</organism>
<protein>
    <submittedName>
        <fullName evidence="7">TetR family transcriptional regulator</fullName>
    </submittedName>
</protein>
<evidence type="ECO:0000256" key="1">
    <source>
        <dbReference type="ARBA" id="ARBA00023015"/>
    </source>
</evidence>
<feature type="region of interest" description="Disordered" evidence="5">
    <location>
        <begin position="1"/>
        <end position="26"/>
    </location>
</feature>
<name>A0A7D3VW28_ACTVE</name>
<evidence type="ECO:0000313" key="7">
    <source>
        <dbReference type="EMBL" id="QKG24098.1"/>
    </source>
</evidence>
<dbReference type="PANTHER" id="PTHR47506">
    <property type="entry name" value="TRANSCRIPTIONAL REGULATORY PROTEIN"/>
    <property type="match status" value="1"/>
</dbReference>
<evidence type="ECO:0000259" key="6">
    <source>
        <dbReference type="PROSITE" id="PS50977"/>
    </source>
</evidence>
<dbReference type="EMBL" id="CP053892">
    <property type="protein sequence ID" value="QKG24098.1"/>
    <property type="molecule type" value="Genomic_DNA"/>
</dbReference>
<feature type="domain" description="HTH tetR-type" evidence="6">
    <location>
        <begin position="29"/>
        <end position="89"/>
    </location>
</feature>
<dbReference type="RefSeq" id="WP_173097953.1">
    <property type="nucleotide sequence ID" value="NZ_CP053892.1"/>
</dbReference>
<gene>
    <name evidence="7" type="ORF">ACTIVE_5741</name>
</gene>